<dbReference type="Proteomes" id="UP000599074">
    <property type="component" value="Unassembled WGS sequence"/>
</dbReference>
<reference evidence="1" key="1">
    <citation type="submission" date="2021-01" db="EMBL/GenBank/DDBJ databases">
        <title>Whole genome shotgun sequence of Planosporangium mesophilum NBRC 109066.</title>
        <authorList>
            <person name="Komaki H."/>
            <person name="Tamura T."/>
        </authorList>
    </citation>
    <scope>NUCLEOTIDE SEQUENCE</scope>
    <source>
        <strain evidence="1">NBRC 109066</strain>
    </source>
</reference>
<gene>
    <name evidence="1" type="ORF">Pme01_08390</name>
</gene>
<name>A0A8J3T8I7_9ACTN</name>
<dbReference type="EMBL" id="BOON01000006">
    <property type="protein sequence ID" value="GII21242.1"/>
    <property type="molecule type" value="Genomic_DNA"/>
</dbReference>
<protein>
    <submittedName>
        <fullName evidence="1">Uncharacterized protein</fullName>
    </submittedName>
</protein>
<sequence>MPADEEPSRAEFELDADLVDAFTAGKLNEEGEARLADQVAHLLPLHWTAPTEIMASMQRIIDHLGGERELLAWLERRPGRPRLVARLYVLIGLLDQISDEDAVVTALRELREKVPYPPGLGGYLLPDTTPETLADLSAKIEGLLADDRADDAFRLAIAAASMLQEVAPRAAKRDPELGVLGDVLEQIRCDLIAAAGGR</sequence>
<evidence type="ECO:0000313" key="1">
    <source>
        <dbReference type="EMBL" id="GII21242.1"/>
    </source>
</evidence>
<organism evidence="1 2">
    <name type="scientific">Planosporangium mesophilum</name>
    <dbReference type="NCBI Taxonomy" id="689768"/>
    <lineage>
        <taxon>Bacteria</taxon>
        <taxon>Bacillati</taxon>
        <taxon>Actinomycetota</taxon>
        <taxon>Actinomycetes</taxon>
        <taxon>Micromonosporales</taxon>
        <taxon>Micromonosporaceae</taxon>
        <taxon>Planosporangium</taxon>
    </lineage>
</organism>
<keyword evidence="2" id="KW-1185">Reference proteome</keyword>
<accession>A0A8J3T8I7</accession>
<comment type="caution">
    <text evidence="1">The sequence shown here is derived from an EMBL/GenBank/DDBJ whole genome shotgun (WGS) entry which is preliminary data.</text>
</comment>
<dbReference type="AlphaFoldDB" id="A0A8J3T8I7"/>
<evidence type="ECO:0000313" key="2">
    <source>
        <dbReference type="Proteomes" id="UP000599074"/>
    </source>
</evidence>
<proteinExistence type="predicted"/>
<dbReference type="RefSeq" id="WP_203935424.1">
    <property type="nucleotide sequence ID" value="NZ_BOON01000006.1"/>
</dbReference>